<organism evidence="3 4">
    <name type="scientific">Tepidibacillus decaturensis</name>
    <dbReference type="NCBI Taxonomy" id="1413211"/>
    <lineage>
        <taxon>Bacteria</taxon>
        <taxon>Bacillati</taxon>
        <taxon>Bacillota</taxon>
        <taxon>Bacilli</taxon>
        <taxon>Bacillales</taxon>
        <taxon>Bacillaceae</taxon>
        <taxon>Tepidibacillus</taxon>
    </lineage>
</organism>
<name>A0A135L1C4_9BACI</name>
<dbReference type="STRING" id="1413211.U473_00985"/>
<dbReference type="Gene3D" id="3.20.20.80">
    <property type="entry name" value="Glycosidases"/>
    <property type="match status" value="1"/>
</dbReference>
<dbReference type="PANTHER" id="PTHR46066:SF2">
    <property type="entry name" value="CHITINASE DOMAIN-CONTAINING PROTEIN 1"/>
    <property type="match status" value="1"/>
</dbReference>
<dbReference type="Gene3D" id="3.30.457.10">
    <property type="entry name" value="Copper amine oxidase-like, N-terminal domain"/>
    <property type="match status" value="1"/>
</dbReference>
<dbReference type="InterPro" id="IPR029070">
    <property type="entry name" value="Chitinase_insertion_sf"/>
</dbReference>
<keyword evidence="1" id="KW-1133">Transmembrane helix</keyword>
<dbReference type="SMART" id="SM00636">
    <property type="entry name" value="Glyco_18"/>
    <property type="match status" value="1"/>
</dbReference>
<dbReference type="PROSITE" id="PS51910">
    <property type="entry name" value="GH18_2"/>
    <property type="match status" value="1"/>
</dbReference>
<dbReference type="AlphaFoldDB" id="A0A135L1C4"/>
<keyword evidence="1" id="KW-0472">Membrane</keyword>
<dbReference type="InterPro" id="IPR003646">
    <property type="entry name" value="SH3-like_bac-type"/>
</dbReference>
<dbReference type="InterPro" id="IPR011583">
    <property type="entry name" value="Chitinase_II/V-like_cat"/>
</dbReference>
<dbReference type="InterPro" id="IPR017853">
    <property type="entry name" value="GH"/>
</dbReference>
<dbReference type="Pfam" id="PF07833">
    <property type="entry name" value="Cu_amine_oxidN1"/>
    <property type="match status" value="1"/>
</dbReference>
<protein>
    <recommendedName>
        <fullName evidence="2">GH18 domain-containing protein</fullName>
    </recommendedName>
</protein>
<dbReference type="Proteomes" id="UP000070352">
    <property type="component" value="Unassembled WGS sequence"/>
</dbReference>
<gene>
    <name evidence="3" type="ORF">U473_00985</name>
</gene>
<feature type="transmembrane region" description="Helical" evidence="1">
    <location>
        <begin position="20"/>
        <end position="39"/>
    </location>
</feature>
<evidence type="ECO:0000256" key="1">
    <source>
        <dbReference type="SAM" id="Phobius"/>
    </source>
</evidence>
<sequence>MDKVLIQTNKKAPNLFARSLKITAVLIFLMSSLAFVYFIPSFEKAELNQSGKIQIYYMGNLMDGQALYKDNQLYLPIRFIQEQIDPTLQWDQKEKIAIVTTNKNVFHFPLGKKEGLLNLDPYNFTYPLIEENGEIYLPIDPIQQYYDLQIVQLDHSIINIHDLKKPIQQAIVLETTKLRKEPTLRSPWISEIEQGEEINIIKEEQGWYWIETKNGLMGYVDKRFVQLTSIITNEIKKEIYQPWNPIGSPILLTWEYASNKTVNPDSIGNLSGLQVVSPTWFHLQKDGLVKNVADKKYVEWAHKKGYQVWGLFSNSFDAKLTNSMLNDPKLRIKVIKQLLSYVELYQLDGINVDFENVYLKDKEELVQFLRELTPLLHEKGRTVSIDVTVKSLSENWSMFYDRKKIGEIVDYVMLMAYDEHWATSPKAGSVASIPWVEKGIKGILEEVPNDKLILGVPFYTRLWKEEIDETGNKKVTSKTFTMEQTKEWIKKIMWKFNTILNQVSIMLKKRKALSLIRFG</sequence>
<dbReference type="RefSeq" id="WP_082732297.1">
    <property type="nucleotide sequence ID" value="NZ_LSKU01000001.1"/>
</dbReference>
<dbReference type="InterPro" id="IPR001223">
    <property type="entry name" value="Glyco_hydro18_cat"/>
</dbReference>
<dbReference type="GO" id="GO:0008061">
    <property type="term" value="F:chitin binding"/>
    <property type="evidence" value="ECO:0007669"/>
    <property type="project" value="InterPro"/>
</dbReference>
<dbReference type="PANTHER" id="PTHR46066">
    <property type="entry name" value="CHITINASE DOMAIN-CONTAINING PROTEIN 1 FAMILY MEMBER"/>
    <property type="match status" value="1"/>
</dbReference>
<dbReference type="Gene3D" id="3.10.50.10">
    <property type="match status" value="1"/>
</dbReference>
<dbReference type="EMBL" id="LSKU01000001">
    <property type="protein sequence ID" value="KXG42778.1"/>
    <property type="molecule type" value="Genomic_DNA"/>
</dbReference>
<feature type="domain" description="GH18" evidence="2">
    <location>
        <begin position="248"/>
        <end position="519"/>
    </location>
</feature>
<reference evidence="3 4" key="1">
    <citation type="submission" date="2016-02" db="EMBL/GenBank/DDBJ databases">
        <title>Draft Genome for Tepidibacillus decaturensis nov. sp. Strain Z9, an Anaerobic, Moderately Thermophilic and Heterotrophic Bacterium from Deep Subsurface of the Illinois Basin, USA.</title>
        <authorList>
            <person name="Dong Y."/>
            <person name="Chang J.Y."/>
            <person name="Sanford R."/>
            <person name="Fouke B.W."/>
        </authorList>
    </citation>
    <scope>NUCLEOTIDE SEQUENCE [LARGE SCALE GENOMIC DNA]</scope>
    <source>
        <strain evidence="3 4">Z9</strain>
    </source>
</reference>
<dbReference type="SMART" id="SM00287">
    <property type="entry name" value="SH3b"/>
    <property type="match status" value="1"/>
</dbReference>
<keyword evidence="4" id="KW-1185">Reference proteome</keyword>
<dbReference type="Pfam" id="PF00704">
    <property type="entry name" value="Glyco_hydro_18"/>
    <property type="match status" value="1"/>
</dbReference>
<evidence type="ECO:0000313" key="3">
    <source>
        <dbReference type="EMBL" id="KXG42778.1"/>
    </source>
</evidence>
<dbReference type="SUPFAM" id="SSF51445">
    <property type="entry name" value="(Trans)glycosidases"/>
    <property type="match status" value="1"/>
</dbReference>
<dbReference type="SUPFAM" id="SSF55383">
    <property type="entry name" value="Copper amine oxidase, domain N"/>
    <property type="match status" value="1"/>
</dbReference>
<comment type="caution">
    <text evidence="3">The sequence shown here is derived from an EMBL/GenBank/DDBJ whole genome shotgun (WGS) entry which is preliminary data.</text>
</comment>
<dbReference type="Pfam" id="PF08239">
    <property type="entry name" value="SH3_3"/>
    <property type="match status" value="1"/>
</dbReference>
<proteinExistence type="predicted"/>
<dbReference type="GO" id="GO:0005975">
    <property type="term" value="P:carbohydrate metabolic process"/>
    <property type="evidence" value="ECO:0007669"/>
    <property type="project" value="InterPro"/>
</dbReference>
<accession>A0A135L1C4</accession>
<dbReference type="OrthoDB" id="9775889at2"/>
<evidence type="ECO:0000259" key="2">
    <source>
        <dbReference type="PROSITE" id="PS51910"/>
    </source>
</evidence>
<evidence type="ECO:0000313" key="4">
    <source>
        <dbReference type="Proteomes" id="UP000070352"/>
    </source>
</evidence>
<dbReference type="InterPro" id="IPR036582">
    <property type="entry name" value="Mao_N_sf"/>
</dbReference>
<dbReference type="Gene3D" id="2.30.30.40">
    <property type="entry name" value="SH3 Domains"/>
    <property type="match status" value="1"/>
</dbReference>
<dbReference type="InterPro" id="IPR012854">
    <property type="entry name" value="Cu_amine_oxidase-like_N"/>
</dbReference>
<keyword evidence="1" id="KW-0812">Transmembrane</keyword>